<sequence length="520" mass="56497">MISKSLTASPLVGPLKLQSSEWACSARPLKQRKRGHEHHKSTTVSPEEEVTELLPGVLTTAAESGSLCLDLAGVVRRIHFDPDGRHWNSLRTHDAASPQEHSQWPTCTLQDPHLVSKQDHDGVAAGSRRRVLDELLLSCSSTQWQSTRRGGLGLQESCVGDCTLSSLCTVNREVRGLEGLEAGLGHPWSGDLHLVWMTACSDVHLRTEKRQLRKRAAAVRQPLCEGVRLTLNGLSGMFTPPQETMAVCFTGLRGVGAFPPCLASTVNSVGFPTARPLLWRPGPKARTWGTTELQPGGVYNTEVHCTEDDLRQQKRLSTRAPRTRRARWASSARHRTRRPCRHTRSSPETDLPRRSLTGTHELRGAVGEDGLGTICALGRCSSGCRLSGVLTQRADVVSDRLHHEVGRFANDAKLQPRTPGPHLLLAGLGANLDLNGTKGAESDRSAHANVLQLSPRLHAGVSVPAGDVLPAPGDGDGVGSRCVGVILKPVRTISEIFPLARLLESLCRRTDHHQYPFGAF</sequence>
<evidence type="ECO:0000256" key="1">
    <source>
        <dbReference type="SAM" id="MobiDB-lite"/>
    </source>
</evidence>
<accession>A0A4Z2EUS6</accession>
<protein>
    <submittedName>
        <fullName evidence="2">Uncharacterized protein</fullName>
    </submittedName>
</protein>
<gene>
    <name evidence="2" type="ORF">EYF80_057160</name>
</gene>
<feature type="region of interest" description="Disordered" evidence="1">
    <location>
        <begin position="28"/>
        <end position="48"/>
    </location>
</feature>
<feature type="region of interest" description="Disordered" evidence="1">
    <location>
        <begin position="310"/>
        <end position="355"/>
    </location>
</feature>
<proteinExistence type="predicted"/>
<feature type="compositionally biased region" description="Basic residues" evidence="1">
    <location>
        <begin position="29"/>
        <end position="41"/>
    </location>
</feature>
<feature type="compositionally biased region" description="Basic residues" evidence="1">
    <location>
        <begin position="313"/>
        <end position="344"/>
    </location>
</feature>
<dbReference type="AlphaFoldDB" id="A0A4Z2EUS6"/>
<name>A0A4Z2EUS6_9TELE</name>
<evidence type="ECO:0000313" key="2">
    <source>
        <dbReference type="EMBL" id="TNN32677.1"/>
    </source>
</evidence>
<organism evidence="2 3">
    <name type="scientific">Liparis tanakae</name>
    <name type="common">Tanaka's snailfish</name>
    <dbReference type="NCBI Taxonomy" id="230148"/>
    <lineage>
        <taxon>Eukaryota</taxon>
        <taxon>Metazoa</taxon>
        <taxon>Chordata</taxon>
        <taxon>Craniata</taxon>
        <taxon>Vertebrata</taxon>
        <taxon>Euteleostomi</taxon>
        <taxon>Actinopterygii</taxon>
        <taxon>Neopterygii</taxon>
        <taxon>Teleostei</taxon>
        <taxon>Neoteleostei</taxon>
        <taxon>Acanthomorphata</taxon>
        <taxon>Eupercaria</taxon>
        <taxon>Perciformes</taxon>
        <taxon>Cottioidei</taxon>
        <taxon>Cottales</taxon>
        <taxon>Liparidae</taxon>
        <taxon>Liparis</taxon>
    </lineage>
</organism>
<dbReference type="Proteomes" id="UP000314294">
    <property type="component" value="Unassembled WGS sequence"/>
</dbReference>
<keyword evidence="3" id="KW-1185">Reference proteome</keyword>
<comment type="caution">
    <text evidence="2">The sequence shown here is derived from an EMBL/GenBank/DDBJ whole genome shotgun (WGS) entry which is preliminary data.</text>
</comment>
<dbReference type="EMBL" id="SRLO01002554">
    <property type="protein sequence ID" value="TNN32677.1"/>
    <property type="molecule type" value="Genomic_DNA"/>
</dbReference>
<reference evidence="2 3" key="1">
    <citation type="submission" date="2019-03" db="EMBL/GenBank/DDBJ databases">
        <title>First draft genome of Liparis tanakae, snailfish: a comprehensive survey of snailfish specific genes.</title>
        <authorList>
            <person name="Kim W."/>
            <person name="Song I."/>
            <person name="Jeong J.-H."/>
            <person name="Kim D."/>
            <person name="Kim S."/>
            <person name="Ryu S."/>
            <person name="Song J.Y."/>
            <person name="Lee S.K."/>
        </authorList>
    </citation>
    <scope>NUCLEOTIDE SEQUENCE [LARGE SCALE GENOMIC DNA]</scope>
    <source>
        <tissue evidence="2">Muscle</tissue>
    </source>
</reference>
<evidence type="ECO:0000313" key="3">
    <source>
        <dbReference type="Proteomes" id="UP000314294"/>
    </source>
</evidence>